<dbReference type="Proteomes" id="UP001189429">
    <property type="component" value="Unassembled WGS sequence"/>
</dbReference>
<name>A0ABN9X422_9DINO</name>
<accession>A0ABN9X422</accession>
<evidence type="ECO:0000313" key="2">
    <source>
        <dbReference type="Proteomes" id="UP001189429"/>
    </source>
</evidence>
<evidence type="ECO:0000313" key="1">
    <source>
        <dbReference type="EMBL" id="CAK0894103.1"/>
    </source>
</evidence>
<proteinExistence type="predicted"/>
<comment type="caution">
    <text evidence="1">The sequence shown here is derived from an EMBL/GenBank/DDBJ whole genome shotgun (WGS) entry which is preliminary data.</text>
</comment>
<dbReference type="EMBL" id="CAUYUJ010019846">
    <property type="protein sequence ID" value="CAK0894103.1"/>
    <property type="molecule type" value="Genomic_DNA"/>
</dbReference>
<sequence length="215" mass="24275">MAAPVRNQKPHLCELRRFMGYARERRQRQLATAEPEETNGAAMAHAYRKFPTGEQAFRGEEHVAALMGRAPERFRAGFGKMPRAWRCLKGWRRLAPERSTKLAPLPERRAIAVEFARRDVLAINLGATIGARCHLSPSELLALEASSLIATASPAPQFRGPFFNLRADYEKSARLGNFWNNLPAAAQVHVRLCEGRPVEFLWSLELAPRPQRVPR</sequence>
<protein>
    <submittedName>
        <fullName evidence="1">Uncharacterized protein</fullName>
    </submittedName>
</protein>
<reference evidence="1" key="1">
    <citation type="submission" date="2023-10" db="EMBL/GenBank/DDBJ databases">
        <authorList>
            <person name="Chen Y."/>
            <person name="Shah S."/>
            <person name="Dougan E. K."/>
            <person name="Thang M."/>
            <person name="Chan C."/>
        </authorList>
    </citation>
    <scope>NUCLEOTIDE SEQUENCE [LARGE SCALE GENOMIC DNA]</scope>
</reference>
<keyword evidence="2" id="KW-1185">Reference proteome</keyword>
<organism evidence="1 2">
    <name type="scientific">Prorocentrum cordatum</name>
    <dbReference type="NCBI Taxonomy" id="2364126"/>
    <lineage>
        <taxon>Eukaryota</taxon>
        <taxon>Sar</taxon>
        <taxon>Alveolata</taxon>
        <taxon>Dinophyceae</taxon>
        <taxon>Prorocentrales</taxon>
        <taxon>Prorocentraceae</taxon>
        <taxon>Prorocentrum</taxon>
    </lineage>
</organism>
<gene>
    <name evidence="1" type="ORF">PCOR1329_LOCUS73237</name>
</gene>